<dbReference type="Proteomes" id="UP001521074">
    <property type="component" value="Unassembled WGS sequence"/>
</dbReference>
<dbReference type="EMBL" id="JAJSOJ010000040">
    <property type="protein sequence ID" value="MCE0744546.1"/>
    <property type="molecule type" value="Genomic_DNA"/>
</dbReference>
<evidence type="ECO:0008006" key="3">
    <source>
        <dbReference type="Google" id="ProtNLM"/>
    </source>
</evidence>
<dbReference type="RefSeq" id="WP_232878353.1">
    <property type="nucleotide sequence ID" value="NZ_JAJSOJ010000040.1"/>
</dbReference>
<protein>
    <recommendedName>
        <fullName evidence="3">Flagellar assembly protein FliH/Type III secretion system HrpE domain-containing protein</fullName>
    </recommendedName>
</protein>
<reference evidence="1 2" key="1">
    <citation type="submission" date="2021-12" db="EMBL/GenBank/DDBJ databases">
        <title>Genome sequence of Acetobacter sicerae DmPark20a_162.</title>
        <authorList>
            <person name="Chaston J.M."/>
        </authorList>
    </citation>
    <scope>NUCLEOTIDE SEQUENCE [LARGE SCALE GENOMIC DNA]</scope>
    <source>
        <strain evidence="1 2">DmPark20a_162</strain>
    </source>
</reference>
<evidence type="ECO:0000313" key="1">
    <source>
        <dbReference type="EMBL" id="MCE0744546.1"/>
    </source>
</evidence>
<name>A0ABS8W0W3_9PROT</name>
<sequence length="94" mass="10807">ILEKILLYFSENFSVCVKIHPDACEDIKEKLFKNKDVKDDHIKFVEDSDLNRTDFEIQYSDGKIFRHIDSIVSNILTDLSNSVDLSGKEEIANG</sequence>
<gene>
    <name evidence="1" type="ORF">LWC05_11690</name>
</gene>
<evidence type="ECO:0000313" key="2">
    <source>
        <dbReference type="Proteomes" id="UP001521074"/>
    </source>
</evidence>
<feature type="non-terminal residue" evidence="1">
    <location>
        <position position="1"/>
    </location>
</feature>
<organism evidence="1 2">
    <name type="scientific">Acetobacter sicerae</name>
    <dbReference type="NCBI Taxonomy" id="85325"/>
    <lineage>
        <taxon>Bacteria</taxon>
        <taxon>Pseudomonadati</taxon>
        <taxon>Pseudomonadota</taxon>
        <taxon>Alphaproteobacteria</taxon>
        <taxon>Acetobacterales</taxon>
        <taxon>Acetobacteraceae</taxon>
        <taxon>Acetobacter</taxon>
    </lineage>
</organism>
<proteinExistence type="predicted"/>
<accession>A0ABS8W0W3</accession>
<comment type="caution">
    <text evidence="1">The sequence shown here is derived from an EMBL/GenBank/DDBJ whole genome shotgun (WGS) entry which is preliminary data.</text>
</comment>
<keyword evidence="2" id="KW-1185">Reference proteome</keyword>